<keyword evidence="3" id="KW-1185">Reference proteome</keyword>
<dbReference type="EMBL" id="CP072384">
    <property type="protein sequence ID" value="QUC08445.1"/>
    <property type="molecule type" value="Genomic_DNA"/>
</dbReference>
<sequence length="170" mass="18829">MNNFLIAFRHVRVEADKIFTIRHNFWLASVCLALSGVLPWVFIAGFEILKGQGLPSSPLEVLSFASAMQIPANTMMVLLGIRTCLPDLNDGTMAAEFSALGRKSVIFAKLLLGLAMVLVTGFWITLSTLFAWLVLGGGTVTVLQEEGLAVYWFSSYFIQIARLSQNRWLQ</sequence>
<feature type="transmembrane region" description="Helical" evidence="1">
    <location>
        <begin position="106"/>
        <end position="135"/>
    </location>
</feature>
<evidence type="ECO:0000313" key="2">
    <source>
        <dbReference type="EMBL" id="QUC08445.1"/>
    </source>
</evidence>
<evidence type="ECO:0000256" key="1">
    <source>
        <dbReference type="SAM" id="Phobius"/>
    </source>
</evidence>
<reference evidence="2 3" key="1">
    <citation type="submission" date="2021-03" db="EMBL/GenBank/DDBJ databases">
        <title>Human Oral Microbial Genomes.</title>
        <authorList>
            <person name="Johnston C.D."/>
            <person name="Chen T."/>
            <person name="Dewhirst F.E."/>
        </authorList>
    </citation>
    <scope>NUCLEOTIDE SEQUENCE [LARGE SCALE GENOMIC DNA]</scope>
    <source>
        <strain evidence="2 3">DSMZ 100122</strain>
    </source>
</reference>
<evidence type="ECO:0000313" key="3">
    <source>
        <dbReference type="Proteomes" id="UP000678513"/>
    </source>
</evidence>
<gene>
    <name evidence="2" type="ORF">J5A65_01450</name>
</gene>
<proteinExistence type="predicted"/>
<keyword evidence="1" id="KW-1133">Transmembrane helix</keyword>
<keyword evidence="1" id="KW-0472">Membrane</keyword>
<organism evidence="2 3">
    <name type="scientific">Arachnia rubra</name>
    <dbReference type="NCBI Taxonomy" id="1547448"/>
    <lineage>
        <taxon>Bacteria</taxon>
        <taxon>Bacillati</taxon>
        <taxon>Actinomycetota</taxon>
        <taxon>Actinomycetes</taxon>
        <taxon>Propionibacteriales</taxon>
        <taxon>Propionibacteriaceae</taxon>
        <taxon>Arachnia</taxon>
    </lineage>
</organism>
<feature type="transmembrane region" description="Helical" evidence="1">
    <location>
        <begin position="61"/>
        <end position="85"/>
    </location>
</feature>
<accession>A0ABX7Y6H9</accession>
<dbReference type="Proteomes" id="UP000678513">
    <property type="component" value="Chromosome"/>
</dbReference>
<keyword evidence="1" id="KW-0812">Transmembrane</keyword>
<name>A0ABX7Y6H9_9ACTN</name>
<feature type="transmembrane region" description="Helical" evidence="1">
    <location>
        <begin position="25"/>
        <end position="49"/>
    </location>
</feature>
<protein>
    <submittedName>
        <fullName evidence="2">Uncharacterized protein</fullName>
    </submittedName>
</protein>
<dbReference type="RefSeq" id="WP_212324373.1">
    <property type="nucleotide sequence ID" value="NZ_AP024463.1"/>
</dbReference>